<organism evidence="2 3">
    <name type="scientific">Chara braunii</name>
    <name type="common">Braun's stonewort</name>
    <dbReference type="NCBI Taxonomy" id="69332"/>
    <lineage>
        <taxon>Eukaryota</taxon>
        <taxon>Viridiplantae</taxon>
        <taxon>Streptophyta</taxon>
        <taxon>Charophyceae</taxon>
        <taxon>Charales</taxon>
        <taxon>Characeae</taxon>
        <taxon>Chara</taxon>
    </lineage>
</organism>
<dbReference type="EMBL" id="BFEA01000027">
    <property type="protein sequence ID" value="GBG62239.1"/>
    <property type="molecule type" value="Genomic_DNA"/>
</dbReference>
<feature type="compositionally biased region" description="Basic and acidic residues" evidence="1">
    <location>
        <begin position="202"/>
        <end position="211"/>
    </location>
</feature>
<sequence length="275" mass="30907">MVTWTRTDEHPPCIEYLELLIIQAWKTDVEGDLLGFLFGSLWLGHRHPITQELVIPLEQLVDDLSLDIVSQFDDSPAPHVITWTLAPYLQWTACLEEPGSDSTLPSWQEYLKPYGIIDHAFYPKEPETLEGGEEVTEEEGDADEETSEEGSYSEYSEGNSEQSEEDEEEVEEEEDEEEEAESEWEDLPEEAARTGTEAEDPEAARRREEIAAGKNQLEITSGASLCINDDPTRDPEPPSPRMADQQPRLRAHHDGDGADPPPPPPQPSTRRSDGP</sequence>
<accession>A0A388JWS3</accession>
<feature type="region of interest" description="Disordered" evidence="1">
    <location>
        <begin position="129"/>
        <end position="275"/>
    </location>
</feature>
<protein>
    <submittedName>
        <fullName evidence="2">Uncharacterized protein</fullName>
    </submittedName>
</protein>
<evidence type="ECO:0000313" key="3">
    <source>
        <dbReference type="Proteomes" id="UP000265515"/>
    </source>
</evidence>
<dbReference type="AlphaFoldDB" id="A0A388JWS3"/>
<gene>
    <name evidence="2" type="ORF">CBR_g29846</name>
</gene>
<proteinExistence type="predicted"/>
<comment type="caution">
    <text evidence="2">The sequence shown here is derived from an EMBL/GenBank/DDBJ whole genome shotgun (WGS) entry which is preliminary data.</text>
</comment>
<keyword evidence="3" id="KW-1185">Reference proteome</keyword>
<feature type="compositionally biased region" description="Acidic residues" evidence="1">
    <location>
        <begin position="129"/>
        <end position="148"/>
    </location>
</feature>
<dbReference type="Gramene" id="GBG62239">
    <property type="protein sequence ID" value="GBG62239"/>
    <property type="gene ID" value="CBR_g29846"/>
</dbReference>
<feature type="compositionally biased region" description="Low complexity" evidence="1">
    <location>
        <begin position="149"/>
        <end position="161"/>
    </location>
</feature>
<reference evidence="2 3" key="1">
    <citation type="journal article" date="2018" name="Cell">
        <title>The Chara Genome: Secondary Complexity and Implications for Plant Terrestrialization.</title>
        <authorList>
            <person name="Nishiyama T."/>
            <person name="Sakayama H."/>
            <person name="Vries J.D."/>
            <person name="Buschmann H."/>
            <person name="Saint-Marcoux D."/>
            <person name="Ullrich K.K."/>
            <person name="Haas F.B."/>
            <person name="Vanderstraeten L."/>
            <person name="Becker D."/>
            <person name="Lang D."/>
            <person name="Vosolsobe S."/>
            <person name="Rombauts S."/>
            <person name="Wilhelmsson P.K.I."/>
            <person name="Janitza P."/>
            <person name="Kern R."/>
            <person name="Heyl A."/>
            <person name="Rumpler F."/>
            <person name="Villalobos L.I.A.C."/>
            <person name="Clay J.M."/>
            <person name="Skokan R."/>
            <person name="Toyoda A."/>
            <person name="Suzuki Y."/>
            <person name="Kagoshima H."/>
            <person name="Schijlen E."/>
            <person name="Tajeshwar N."/>
            <person name="Catarino B."/>
            <person name="Hetherington A.J."/>
            <person name="Saltykova A."/>
            <person name="Bonnot C."/>
            <person name="Breuninger H."/>
            <person name="Symeonidi A."/>
            <person name="Radhakrishnan G.V."/>
            <person name="Van Nieuwerburgh F."/>
            <person name="Deforce D."/>
            <person name="Chang C."/>
            <person name="Karol K.G."/>
            <person name="Hedrich R."/>
            <person name="Ulvskov P."/>
            <person name="Glockner G."/>
            <person name="Delwiche C.F."/>
            <person name="Petrasek J."/>
            <person name="Van de Peer Y."/>
            <person name="Friml J."/>
            <person name="Beilby M."/>
            <person name="Dolan L."/>
            <person name="Kohara Y."/>
            <person name="Sugano S."/>
            <person name="Fujiyama A."/>
            <person name="Delaux P.-M."/>
            <person name="Quint M."/>
            <person name="TheiBen G."/>
            <person name="Hagemann M."/>
            <person name="Harholt J."/>
            <person name="Dunand C."/>
            <person name="Zachgo S."/>
            <person name="Langdale J."/>
            <person name="Maumus F."/>
            <person name="Straeten D.V.D."/>
            <person name="Gould S.B."/>
            <person name="Rensing S.A."/>
        </authorList>
    </citation>
    <scope>NUCLEOTIDE SEQUENCE [LARGE SCALE GENOMIC DNA]</scope>
    <source>
        <strain evidence="2 3">S276</strain>
    </source>
</reference>
<name>A0A388JWS3_CHABU</name>
<evidence type="ECO:0000313" key="2">
    <source>
        <dbReference type="EMBL" id="GBG62239.1"/>
    </source>
</evidence>
<dbReference type="Proteomes" id="UP000265515">
    <property type="component" value="Unassembled WGS sequence"/>
</dbReference>
<feature type="compositionally biased region" description="Acidic residues" evidence="1">
    <location>
        <begin position="162"/>
        <end position="189"/>
    </location>
</feature>
<evidence type="ECO:0000256" key="1">
    <source>
        <dbReference type="SAM" id="MobiDB-lite"/>
    </source>
</evidence>